<evidence type="ECO:0000313" key="2">
    <source>
        <dbReference type="EMBL" id="GII45694.1"/>
    </source>
</evidence>
<keyword evidence="3" id="KW-1185">Reference proteome</keyword>
<dbReference type="EMBL" id="BOOQ01000012">
    <property type="protein sequence ID" value="GII45694.1"/>
    <property type="molecule type" value="Genomic_DNA"/>
</dbReference>
<dbReference type="Gene3D" id="3.40.630.30">
    <property type="match status" value="1"/>
</dbReference>
<dbReference type="Pfam" id="PF13480">
    <property type="entry name" value="Acetyltransf_6"/>
    <property type="match status" value="1"/>
</dbReference>
<accession>A0A8J3XLK7</accession>
<name>A0A8J3XLK7_9ACTN</name>
<organism evidence="2 3">
    <name type="scientific">Planotetraspora silvatica</name>
    <dbReference type="NCBI Taxonomy" id="234614"/>
    <lineage>
        <taxon>Bacteria</taxon>
        <taxon>Bacillati</taxon>
        <taxon>Actinomycetota</taxon>
        <taxon>Actinomycetes</taxon>
        <taxon>Streptosporangiales</taxon>
        <taxon>Streptosporangiaceae</taxon>
        <taxon>Planotetraspora</taxon>
    </lineage>
</organism>
<dbReference type="InterPro" id="IPR016181">
    <property type="entry name" value="Acyl_CoA_acyltransferase"/>
</dbReference>
<comment type="caution">
    <text evidence="2">The sequence shown here is derived from an EMBL/GenBank/DDBJ whole genome shotgun (WGS) entry which is preliminary data.</text>
</comment>
<dbReference type="RefSeq" id="WP_203973274.1">
    <property type="nucleotide sequence ID" value="NZ_BAAAKY010000032.1"/>
</dbReference>
<sequence length="358" mass="39419">MNITVVRPGELGDAEIAAWRALQRADLLLDNPFLSPDFALAVDRYRDNVHVAVISSATGVVGVFPFQRQALGVGLPVGAGFNDAQGLVGAADLRVDAGELLRACGLAVWEFDHLLAGQFTEFHTERQRSPIIDLGGGFDDYVALIRSRSTSTYKTVAYRERKLGRDVGQIRHVFDSRDPGDLRALLSWKSAQYRETGQRDLFADPRFTELVERLHQEPGEGVRGALSMLYAGDQPIAGHFGLVSETVLCQWFPAYDKEFGRYSPGLVQHLGMAREAAERGVRHIHLGKSQATYKDFLANTETQVAEGRVSRPSVGATLHWAKSVPAGRIKDTLRKSDALRSGVRRARILRGRLSGGEK</sequence>
<dbReference type="Proteomes" id="UP000644610">
    <property type="component" value="Unassembled WGS sequence"/>
</dbReference>
<protein>
    <recommendedName>
        <fullName evidence="1">BioF2-like acetyltransferase domain-containing protein</fullName>
    </recommendedName>
</protein>
<evidence type="ECO:0000259" key="1">
    <source>
        <dbReference type="Pfam" id="PF13480"/>
    </source>
</evidence>
<evidence type="ECO:0000313" key="3">
    <source>
        <dbReference type="Proteomes" id="UP000644610"/>
    </source>
</evidence>
<gene>
    <name evidence="2" type="ORF">Psi02_21180</name>
</gene>
<dbReference type="AlphaFoldDB" id="A0A8J3XLK7"/>
<feature type="domain" description="BioF2-like acetyltransferase" evidence="1">
    <location>
        <begin position="153"/>
        <end position="294"/>
    </location>
</feature>
<proteinExistence type="predicted"/>
<reference evidence="2" key="1">
    <citation type="submission" date="2021-01" db="EMBL/GenBank/DDBJ databases">
        <title>Whole genome shotgun sequence of Planotetraspora silvatica NBRC 100141.</title>
        <authorList>
            <person name="Komaki H."/>
            <person name="Tamura T."/>
        </authorList>
    </citation>
    <scope>NUCLEOTIDE SEQUENCE</scope>
    <source>
        <strain evidence="2">NBRC 100141</strain>
    </source>
</reference>
<dbReference type="InterPro" id="IPR038740">
    <property type="entry name" value="BioF2-like_GNAT_dom"/>
</dbReference>
<dbReference type="SUPFAM" id="SSF55729">
    <property type="entry name" value="Acyl-CoA N-acyltransferases (Nat)"/>
    <property type="match status" value="1"/>
</dbReference>